<dbReference type="EMBL" id="VIGC01000012">
    <property type="protein sequence ID" value="TQE95682.1"/>
    <property type="molecule type" value="Genomic_DNA"/>
</dbReference>
<dbReference type="AlphaFoldDB" id="A0A540VG71"/>
<comment type="caution">
    <text evidence="5">The sequence shown here is derived from an EMBL/GenBank/DDBJ whole genome shotgun (WGS) entry which is preliminary data.</text>
</comment>
<reference evidence="5 6" key="1">
    <citation type="submission" date="2019-06" db="EMBL/GenBank/DDBJ databases">
        <title>Genome sequence of Litorilinea aerophila BAA-2444.</title>
        <authorList>
            <person name="Maclea K.S."/>
            <person name="Maurais E.G."/>
            <person name="Iannazzi L.C."/>
        </authorList>
    </citation>
    <scope>NUCLEOTIDE SEQUENCE [LARGE SCALE GENOMIC DNA]</scope>
    <source>
        <strain evidence="5 6">ATCC BAA-2444</strain>
    </source>
</reference>
<accession>A0A540VG71</accession>
<dbReference type="PANTHER" id="PTHR30222">
    <property type="entry name" value="SPERMIDINE/PUTRESCINE-BINDING PERIPLASMIC PROTEIN"/>
    <property type="match status" value="1"/>
</dbReference>
<keyword evidence="2" id="KW-0813">Transport</keyword>
<dbReference type="CDD" id="cd13590">
    <property type="entry name" value="PBP2_PotD_PotF_like"/>
    <property type="match status" value="1"/>
</dbReference>
<dbReference type="OrthoDB" id="9769319at2"/>
<sequence length="350" mass="37935">MTMLATGCLGVRAAPPGATPTASPALTVYGWAGYMPQSILDDFTAEFGVPVTYLEFAGYRQALAEIRAGQVYDVVVLSNDGVASASAENLLAPLDPAAVPNTKNLSPNFRDLVYDPGNHYSVPFQWGTTGLLVRTDLVAGPVDSWTALWDPAYAGRVAIWDMPRDVIGMTLKSLGYSLNSEDPAELEAAAARLAELQGRVLILDSTVATLAPELVSGRIVLAMGWGYDYLAAREEVETVDYVLPREGTLLWVDHLTIPANSPHREQAQQFINFILRPEISARMVNELAVATPNELARPYIDPALLANPGVYPPLEALEHAELFLPLNAATLERYDQIWQQFRSAGATVAP</sequence>
<evidence type="ECO:0000256" key="3">
    <source>
        <dbReference type="ARBA" id="ARBA00022729"/>
    </source>
</evidence>
<dbReference type="GO" id="GO:0019808">
    <property type="term" value="F:polyamine binding"/>
    <property type="evidence" value="ECO:0007669"/>
    <property type="project" value="InterPro"/>
</dbReference>
<dbReference type="PANTHER" id="PTHR30222:SF17">
    <property type="entry name" value="SPERMIDINE_PUTRESCINE-BINDING PERIPLASMIC PROTEIN"/>
    <property type="match status" value="1"/>
</dbReference>
<keyword evidence="6" id="KW-1185">Reference proteome</keyword>
<dbReference type="GO" id="GO:0042597">
    <property type="term" value="C:periplasmic space"/>
    <property type="evidence" value="ECO:0007669"/>
    <property type="project" value="UniProtKB-SubCell"/>
</dbReference>
<evidence type="ECO:0000256" key="4">
    <source>
        <dbReference type="ARBA" id="ARBA00022764"/>
    </source>
</evidence>
<dbReference type="InterPro" id="IPR001188">
    <property type="entry name" value="Sperm_putr-bd"/>
</dbReference>
<keyword evidence="4" id="KW-0574">Periplasm</keyword>
<dbReference type="Proteomes" id="UP000317371">
    <property type="component" value="Unassembled WGS sequence"/>
</dbReference>
<protein>
    <submittedName>
        <fullName evidence="5">Spermidine/putrescine ABC transporter substrate-binding protein</fullName>
    </submittedName>
</protein>
<dbReference type="PIRSF" id="PIRSF019574">
    <property type="entry name" value="Periplasmic_polyamine_BP"/>
    <property type="match status" value="1"/>
</dbReference>
<dbReference type="InterPro" id="IPR006059">
    <property type="entry name" value="SBP"/>
</dbReference>
<dbReference type="Gene3D" id="3.40.190.10">
    <property type="entry name" value="Periplasmic binding protein-like II"/>
    <property type="match status" value="2"/>
</dbReference>
<organism evidence="5 6">
    <name type="scientific">Litorilinea aerophila</name>
    <dbReference type="NCBI Taxonomy" id="1204385"/>
    <lineage>
        <taxon>Bacteria</taxon>
        <taxon>Bacillati</taxon>
        <taxon>Chloroflexota</taxon>
        <taxon>Caldilineae</taxon>
        <taxon>Caldilineales</taxon>
        <taxon>Caldilineaceae</taxon>
        <taxon>Litorilinea</taxon>
    </lineage>
</organism>
<dbReference type="PRINTS" id="PR00909">
    <property type="entry name" value="SPERMDNBNDNG"/>
</dbReference>
<proteinExistence type="predicted"/>
<dbReference type="SUPFAM" id="SSF53850">
    <property type="entry name" value="Periplasmic binding protein-like II"/>
    <property type="match status" value="1"/>
</dbReference>
<name>A0A540VG71_9CHLR</name>
<evidence type="ECO:0000313" key="6">
    <source>
        <dbReference type="Proteomes" id="UP000317371"/>
    </source>
</evidence>
<keyword evidence="3" id="KW-0732">Signal</keyword>
<dbReference type="RefSeq" id="WP_141610217.1">
    <property type="nucleotide sequence ID" value="NZ_VIGC02000012.1"/>
</dbReference>
<evidence type="ECO:0000313" key="5">
    <source>
        <dbReference type="EMBL" id="TQE95682.1"/>
    </source>
</evidence>
<comment type="subcellular location">
    <subcellularLocation>
        <location evidence="1">Periplasm</location>
    </subcellularLocation>
</comment>
<evidence type="ECO:0000256" key="2">
    <source>
        <dbReference type="ARBA" id="ARBA00022448"/>
    </source>
</evidence>
<dbReference type="GO" id="GO:0015846">
    <property type="term" value="P:polyamine transport"/>
    <property type="evidence" value="ECO:0007669"/>
    <property type="project" value="InterPro"/>
</dbReference>
<gene>
    <name evidence="5" type="ORF">FKZ61_11195</name>
</gene>
<dbReference type="InParanoid" id="A0A540VG71"/>
<dbReference type="Pfam" id="PF13416">
    <property type="entry name" value="SBP_bac_8"/>
    <property type="match status" value="1"/>
</dbReference>
<evidence type="ECO:0000256" key="1">
    <source>
        <dbReference type="ARBA" id="ARBA00004418"/>
    </source>
</evidence>